<accession>A0ABR2IWF0</accession>
<organism evidence="1 2">
    <name type="scientific">Apiospora arundinis</name>
    <dbReference type="NCBI Taxonomy" id="335852"/>
    <lineage>
        <taxon>Eukaryota</taxon>
        <taxon>Fungi</taxon>
        <taxon>Dikarya</taxon>
        <taxon>Ascomycota</taxon>
        <taxon>Pezizomycotina</taxon>
        <taxon>Sordariomycetes</taxon>
        <taxon>Xylariomycetidae</taxon>
        <taxon>Amphisphaeriales</taxon>
        <taxon>Apiosporaceae</taxon>
        <taxon>Apiospora</taxon>
    </lineage>
</organism>
<sequence>MAQPLCGAEVVCSHAERRTVCNRGIWVLWHCSYNVGLNFESTKPQSWFRALVILQVLCLVSWAAWPASWQLVLLIVFLVHCLLALAAQRIASDNIDWAVCWLRLRQRVAASRKSQESIYSVDDVVRGPRALHTDVAVPREPRTDPYKICIDVNDAVALHKPRTDTYKIYIDVLGTQMHKRDILQRLTGKVPSQLWQSPVQKHYVLVPGSSALLIIEAVNEYTRRTKPHLCVTACDTPPSEETHRTSGGKTTQWLVEDNLPDVTADGVVLHAVQYVRKSLAAPGSEKSSEVALSTSCI</sequence>
<comment type="caution">
    <text evidence="1">The sequence shown here is derived from an EMBL/GenBank/DDBJ whole genome shotgun (WGS) entry which is preliminary data.</text>
</comment>
<dbReference type="Proteomes" id="UP001390339">
    <property type="component" value="Unassembled WGS sequence"/>
</dbReference>
<name>A0ABR2IWF0_9PEZI</name>
<proteinExistence type="predicted"/>
<evidence type="ECO:0000313" key="2">
    <source>
        <dbReference type="Proteomes" id="UP001390339"/>
    </source>
</evidence>
<gene>
    <name evidence="1" type="ORF">PGQ11_007752</name>
</gene>
<protein>
    <submittedName>
        <fullName evidence="1">Uncharacterized protein</fullName>
    </submittedName>
</protein>
<dbReference type="EMBL" id="JAPCWZ010000004">
    <property type="protein sequence ID" value="KAK8869174.1"/>
    <property type="molecule type" value="Genomic_DNA"/>
</dbReference>
<keyword evidence="2" id="KW-1185">Reference proteome</keyword>
<reference evidence="1 2" key="1">
    <citation type="journal article" date="2024" name="IMA Fungus">
        <title>Apiospora arundinis, a panoply of carbohydrate-active enzymes and secondary metabolites.</title>
        <authorList>
            <person name="Sorensen T."/>
            <person name="Petersen C."/>
            <person name="Muurmann A.T."/>
            <person name="Christiansen J.V."/>
            <person name="Brundto M.L."/>
            <person name="Overgaard C.K."/>
            <person name="Boysen A.T."/>
            <person name="Wollenberg R.D."/>
            <person name="Larsen T.O."/>
            <person name="Sorensen J.L."/>
            <person name="Nielsen K.L."/>
            <person name="Sondergaard T.E."/>
        </authorList>
    </citation>
    <scope>NUCLEOTIDE SEQUENCE [LARGE SCALE GENOMIC DNA]</scope>
    <source>
        <strain evidence="1 2">AAU 773</strain>
    </source>
</reference>
<evidence type="ECO:0000313" key="1">
    <source>
        <dbReference type="EMBL" id="KAK8869174.1"/>
    </source>
</evidence>